<name>A0A975U2V3_9PROT</name>
<protein>
    <submittedName>
        <fullName evidence="3">PhzF family phenazine biosynthesis protein</fullName>
    </submittedName>
</protein>
<keyword evidence="2" id="KW-0413">Isomerase</keyword>
<comment type="similarity">
    <text evidence="1">Belongs to the PhzF family.</text>
</comment>
<evidence type="ECO:0000256" key="1">
    <source>
        <dbReference type="ARBA" id="ARBA00008270"/>
    </source>
</evidence>
<evidence type="ECO:0000256" key="2">
    <source>
        <dbReference type="ARBA" id="ARBA00023235"/>
    </source>
</evidence>
<sequence>MPRLPLYVVYAFADWPFAGNPAAVVPLEHWLPEATLQAMAAQHNLSETAFLAREGSGWRLRWFTPTTEVSLCGHATLATAFVLATDVGESPPFAFATRSGTLGVDREADRFVLDFPADPPRPVPHPPEALARALGATPREVWKARDWICLFDDPATVEALAPDHALIAALPDTETAPDGSSVIATAAGGGRGPARTIATAPGSGGVDVVSRYFAAKVGIPEDPVTGAAHTQLVPLWAERLGRSTLVCRQASRRGGMLLCELAGDRVRLGGTARLYARGEILLPP</sequence>
<dbReference type="InterPro" id="IPR003719">
    <property type="entry name" value="Phenazine_PhzF-like"/>
</dbReference>
<accession>A0A975U2V3</accession>
<dbReference type="EMBL" id="CP076448">
    <property type="protein sequence ID" value="QXM25352.1"/>
    <property type="molecule type" value="Genomic_DNA"/>
</dbReference>
<organism evidence="3 4">
    <name type="scientific">Elioraea tepida</name>
    <dbReference type="NCBI Taxonomy" id="2843330"/>
    <lineage>
        <taxon>Bacteria</taxon>
        <taxon>Pseudomonadati</taxon>
        <taxon>Pseudomonadota</taxon>
        <taxon>Alphaproteobacteria</taxon>
        <taxon>Acetobacterales</taxon>
        <taxon>Elioraeaceae</taxon>
        <taxon>Elioraea</taxon>
    </lineage>
</organism>
<dbReference type="RefSeq" id="WP_218286408.1">
    <property type="nucleotide sequence ID" value="NZ_CP076448.1"/>
</dbReference>
<gene>
    <name evidence="3" type="ORF">KO353_03690</name>
</gene>
<dbReference type="PANTHER" id="PTHR13774">
    <property type="entry name" value="PHENAZINE BIOSYNTHESIS PROTEIN"/>
    <property type="match status" value="1"/>
</dbReference>
<evidence type="ECO:0000313" key="4">
    <source>
        <dbReference type="Proteomes" id="UP000694001"/>
    </source>
</evidence>
<evidence type="ECO:0000313" key="3">
    <source>
        <dbReference type="EMBL" id="QXM25352.1"/>
    </source>
</evidence>
<dbReference type="GO" id="GO:0016853">
    <property type="term" value="F:isomerase activity"/>
    <property type="evidence" value="ECO:0007669"/>
    <property type="project" value="UniProtKB-KW"/>
</dbReference>
<dbReference type="Pfam" id="PF02567">
    <property type="entry name" value="PhzC-PhzF"/>
    <property type="match status" value="1"/>
</dbReference>
<dbReference type="AlphaFoldDB" id="A0A975U2V3"/>
<keyword evidence="4" id="KW-1185">Reference proteome</keyword>
<reference evidence="3" key="1">
    <citation type="submission" date="2021-06" db="EMBL/GenBank/DDBJ databases">
        <title>Elioraea tepida, sp. nov., a moderately thermophilic aerobic anoxygenic phototrophic bacterium isolated from an alkaline siliceous hot spring mat community in Yellowstone National Park, WY, USA.</title>
        <authorList>
            <person name="Saini M.K."/>
            <person name="Yoshida S."/>
            <person name="Sebastian A."/>
            <person name="Hirose S."/>
            <person name="Hara E."/>
            <person name="Tamaki H."/>
            <person name="Soulier N.T."/>
            <person name="Albert I."/>
            <person name="Hanada S."/>
            <person name="Bryant D.A."/>
            <person name="Tank M."/>
        </authorList>
    </citation>
    <scope>NUCLEOTIDE SEQUENCE</scope>
    <source>
        <strain evidence="3">MS-P2</strain>
    </source>
</reference>
<dbReference type="NCBIfam" id="TIGR00654">
    <property type="entry name" value="PhzF_family"/>
    <property type="match status" value="1"/>
</dbReference>
<proteinExistence type="inferred from homology"/>
<dbReference type="PANTHER" id="PTHR13774:SF17">
    <property type="entry name" value="PHENAZINE BIOSYNTHESIS-LIKE DOMAIN-CONTAINING PROTEIN"/>
    <property type="match status" value="1"/>
</dbReference>
<dbReference type="KEGG" id="elio:KO353_03690"/>
<dbReference type="Proteomes" id="UP000694001">
    <property type="component" value="Chromosome"/>
</dbReference>
<dbReference type="PIRSF" id="PIRSF016184">
    <property type="entry name" value="PhzC_PhzF"/>
    <property type="match status" value="1"/>
</dbReference>
<dbReference type="GO" id="GO:0005737">
    <property type="term" value="C:cytoplasm"/>
    <property type="evidence" value="ECO:0007669"/>
    <property type="project" value="TreeGrafter"/>
</dbReference>